<dbReference type="KEGG" id="bic:LMTR13_24795"/>
<dbReference type="STRING" id="1274631.LMTR13_24795"/>
<dbReference type="InterPro" id="IPR027417">
    <property type="entry name" value="P-loop_NTPase"/>
</dbReference>
<dbReference type="RefSeq" id="WP_065730095.1">
    <property type="nucleotide sequence ID" value="NZ_CP016428.1"/>
</dbReference>
<dbReference type="SUPFAM" id="SSF52540">
    <property type="entry name" value="P-loop containing nucleoside triphosphate hydrolases"/>
    <property type="match status" value="1"/>
</dbReference>
<dbReference type="AlphaFoldDB" id="A0A1B1UJC5"/>
<dbReference type="InterPro" id="IPR026634">
    <property type="entry name" value="TPST-like"/>
</dbReference>
<dbReference type="Pfam" id="PF13469">
    <property type="entry name" value="Sulfotransfer_3"/>
    <property type="match status" value="1"/>
</dbReference>
<dbReference type="Gene3D" id="3.40.50.300">
    <property type="entry name" value="P-loop containing nucleotide triphosphate hydrolases"/>
    <property type="match status" value="1"/>
</dbReference>
<dbReference type="EMBL" id="CP016428">
    <property type="protein sequence ID" value="ANW02898.1"/>
    <property type="molecule type" value="Genomic_DNA"/>
</dbReference>
<keyword evidence="3" id="KW-1185">Reference proteome</keyword>
<evidence type="ECO:0000313" key="3">
    <source>
        <dbReference type="Proteomes" id="UP000092839"/>
    </source>
</evidence>
<reference evidence="2 3" key="1">
    <citation type="submission" date="2016-07" db="EMBL/GenBank/DDBJ databases">
        <title>Complete genome sequence of Bradyrhizobium icense LMTR 13T, a potential inoculant strain isolated from lima bean (Phaseolus lunatus) in Peru.</title>
        <authorList>
            <person name="Ormeno-Orrillo E."/>
            <person name="Duran D."/>
            <person name="Rogel M.A."/>
            <person name="Rey L."/>
            <person name="Imperial J."/>
            <person name="Ruiz-Argueso T."/>
            <person name="Martinez-Romero E."/>
        </authorList>
    </citation>
    <scope>NUCLEOTIDE SEQUENCE [LARGE SCALE GENOMIC DNA]</scope>
    <source>
        <strain evidence="2 3">LMTR 13</strain>
    </source>
</reference>
<accession>A0A1B1UJC5</accession>
<sequence>MSQNDLPAVCFLLGLPRSGTTLLSHLLQQHPDIVAPPEPWLMLALEAFGRVDHRHPAGASLIQDATSEFLGRIDRSIVGRAFADAAYGQYLAAAGKRTFIDKTPRYWMVLDFLDSLYPEAPHILLLRNPYAVAASLKSTWGIPIVPESWPPASLSGLSDLVLSLPPDIASSLADLVLGLPALAAHRGRTQTQMVRYEHLVARPDEEIRRVIAGLGYDPIGIASATMQQPEYLRSSRFGDRKILERKAVDDRSVYAWQTELSIQEMQAITDAIGAELLIELGYEQELRHVQQAGIVDRGRAVTEQYRQVFQNWWDLRRA</sequence>
<dbReference type="PANTHER" id="PTHR12788:SF10">
    <property type="entry name" value="PROTEIN-TYROSINE SULFOTRANSFERASE"/>
    <property type="match status" value="1"/>
</dbReference>
<dbReference type="GO" id="GO:0008476">
    <property type="term" value="F:protein-tyrosine sulfotransferase activity"/>
    <property type="evidence" value="ECO:0007669"/>
    <property type="project" value="InterPro"/>
</dbReference>
<name>A0A1B1UJC5_9BRAD</name>
<dbReference type="PANTHER" id="PTHR12788">
    <property type="entry name" value="PROTEIN-TYROSINE SULFOTRANSFERASE 2"/>
    <property type="match status" value="1"/>
</dbReference>
<dbReference type="Proteomes" id="UP000092839">
    <property type="component" value="Chromosome"/>
</dbReference>
<proteinExistence type="predicted"/>
<keyword evidence="1" id="KW-0808">Transferase</keyword>
<organism evidence="2 3">
    <name type="scientific">Bradyrhizobium icense</name>
    <dbReference type="NCBI Taxonomy" id="1274631"/>
    <lineage>
        <taxon>Bacteria</taxon>
        <taxon>Pseudomonadati</taxon>
        <taxon>Pseudomonadota</taxon>
        <taxon>Alphaproteobacteria</taxon>
        <taxon>Hyphomicrobiales</taxon>
        <taxon>Nitrobacteraceae</taxon>
        <taxon>Bradyrhizobium</taxon>
    </lineage>
</organism>
<evidence type="ECO:0000313" key="2">
    <source>
        <dbReference type="EMBL" id="ANW02898.1"/>
    </source>
</evidence>
<evidence type="ECO:0000256" key="1">
    <source>
        <dbReference type="ARBA" id="ARBA00022679"/>
    </source>
</evidence>
<protein>
    <submittedName>
        <fullName evidence="2">Nodulation protein NoeE</fullName>
    </submittedName>
</protein>
<gene>
    <name evidence="2" type="ORF">LMTR13_24795</name>
</gene>